<comment type="caution">
    <text evidence="2">The sequence shown here is derived from an EMBL/GenBank/DDBJ whole genome shotgun (WGS) entry which is preliminary data.</text>
</comment>
<dbReference type="EMBL" id="JAPZBO010000001">
    <property type="protein sequence ID" value="KAJ5330313.1"/>
    <property type="molecule type" value="Genomic_DNA"/>
</dbReference>
<accession>A0A9W9QDD6</accession>
<name>A0A9W9QDD6_9EURO</name>
<keyword evidence="3" id="KW-1185">Reference proteome</keyword>
<evidence type="ECO:0000313" key="3">
    <source>
        <dbReference type="Proteomes" id="UP001147746"/>
    </source>
</evidence>
<organism evidence="2 3">
    <name type="scientific">Penicillium atrosanguineum</name>
    <dbReference type="NCBI Taxonomy" id="1132637"/>
    <lineage>
        <taxon>Eukaryota</taxon>
        <taxon>Fungi</taxon>
        <taxon>Dikarya</taxon>
        <taxon>Ascomycota</taxon>
        <taxon>Pezizomycotina</taxon>
        <taxon>Eurotiomycetes</taxon>
        <taxon>Eurotiomycetidae</taxon>
        <taxon>Eurotiales</taxon>
        <taxon>Aspergillaceae</taxon>
        <taxon>Penicillium</taxon>
    </lineage>
</organism>
<dbReference type="AlphaFoldDB" id="A0A9W9QDD6"/>
<protein>
    <submittedName>
        <fullName evidence="2">Uncharacterized protein</fullName>
    </submittedName>
</protein>
<sequence>MEEDLRAQVGAKDQPVDAVNDVQIQIDLTERRTPINTQQVSAVITAEKLQEAPKQRRGRSRRVENESEDELSAELNARKDQC</sequence>
<proteinExistence type="predicted"/>
<reference evidence="2" key="2">
    <citation type="journal article" date="2023" name="IMA Fungus">
        <title>Comparative genomic study of the Penicillium genus elucidates a diverse pangenome and 15 lateral gene transfer events.</title>
        <authorList>
            <person name="Petersen C."/>
            <person name="Sorensen T."/>
            <person name="Nielsen M.R."/>
            <person name="Sondergaard T.E."/>
            <person name="Sorensen J.L."/>
            <person name="Fitzpatrick D.A."/>
            <person name="Frisvad J.C."/>
            <person name="Nielsen K.L."/>
        </authorList>
    </citation>
    <scope>NUCLEOTIDE SEQUENCE</scope>
    <source>
        <strain evidence="2">IBT 21472</strain>
    </source>
</reference>
<feature type="region of interest" description="Disordered" evidence="1">
    <location>
        <begin position="46"/>
        <end position="82"/>
    </location>
</feature>
<gene>
    <name evidence="2" type="ORF">N7476_000096</name>
</gene>
<evidence type="ECO:0000256" key="1">
    <source>
        <dbReference type="SAM" id="MobiDB-lite"/>
    </source>
</evidence>
<evidence type="ECO:0000313" key="2">
    <source>
        <dbReference type="EMBL" id="KAJ5330313.1"/>
    </source>
</evidence>
<dbReference type="Proteomes" id="UP001147746">
    <property type="component" value="Unassembled WGS sequence"/>
</dbReference>
<reference evidence="2" key="1">
    <citation type="submission" date="2022-12" db="EMBL/GenBank/DDBJ databases">
        <authorList>
            <person name="Petersen C."/>
        </authorList>
    </citation>
    <scope>NUCLEOTIDE SEQUENCE</scope>
    <source>
        <strain evidence="2">IBT 21472</strain>
    </source>
</reference>